<dbReference type="Proteomes" id="UP000561326">
    <property type="component" value="Unassembled WGS sequence"/>
</dbReference>
<dbReference type="PANTHER" id="PTHR10889:SF1">
    <property type="entry name" value="DEOXYRIBOSE-PHOSPHATE ALDOLASE"/>
    <property type="match status" value="1"/>
</dbReference>
<protein>
    <recommendedName>
        <fullName evidence="7">Deoxyribose-phosphate aldolase</fullName>
        <shortName evidence="7">DERA</shortName>
        <ecNumber evidence="7">4.1.2.4</ecNumber>
    </recommendedName>
    <alternativeName>
        <fullName evidence="7">2-deoxy-D-ribose 5-phosphate aldolase</fullName>
    </alternativeName>
    <alternativeName>
        <fullName evidence="7">Phosphodeoxyriboaldolase</fullName>
        <shortName evidence="7">Deoxyriboaldolase</shortName>
    </alternativeName>
</protein>
<dbReference type="GO" id="GO:0004139">
    <property type="term" value="F:deoxyribose-phosphate aldolase activity"/>
    <property type="evidence" value="ECO:0007669"/>
    <property type="project" value="UniProtKB-UniRule"/>
</dbReference>
<dbReference type="InterPro" id="IPR011343">
    <property type="entry name" value="DeoC"/>
</dbReference>
<dbReference type="SUPFAM" id="SSF51569">
    <property type="entry name" value="Aldolase"/>
    <property type="match status" value="1"/>
</dbReference>
<comment type="similarity">
    <text evidence="1 7">Belongs to the DeoC/FbaB aldolase family. DeoC type 1 subfamily.</text>
</comment>
<dbReference type="GO" id="GO:0009264">
    <property type="term" value="P:deoxyribonucleotide catabolic process"/>
    <property type="evidence" value="ECO:0007669"/>
    <property type="project" value="UniProtKB-UniRule"/>
</dbReference>
<evidence type="ECO:0000256" key="1">
    <source>
        <dbReference type="ARBA" id="ARBA00010936"/>
    </source>
</evidence>
<dbReference type="OrthoDB" id="9778711at2"/>
<reference evidence="8 9" key="1">
    <citation type="submission" date="2020-04" db="EMBL/GenBank/DDBJ databases">
        <authorList>
            <person name="Hitch T.C.A."/>
            <person name="Wylensek D."/>
            <person name="Clavel T."/>
        </authorList>
    </citation>
    <scope>NUCLEOTIDE SEQUENCE [LARGE SCALE GENOMIC DNA]</scope>
    <source>
        <strain evidence="8 9">WB01_D5_05</strain>
    </source>
</reference>
<dbReference type="InterPro" id="IPR013785">
    <property type="entry name" value="Aldolase_TIM"/>
</dbReference>
<evidence type="ECO:0000313" key="8">
    <source>
        <dbReference type="EMBL" id="NME98524.1"/>
    </source>
</evidence>
<dbReference type="FunFam" id="3.20.20.70:FF:000044">
    <property type="entry name" value="Deoxyribose-phosphate aldolase"/>
    <property type="match status" value="1"/>
</dbReference>
<dbReference type="PIRSF" id="PIRSF001357">
    <property type="entry name" value="DeoC"/>
    <property type="match status" value="1"/>
</dbReference>
<dbReference type="CDD" id="cd00959">
    <property type="entry name" value="DeoC"/>
    <property type="match status" value="1"/>
</dbReference>
<feature type="active site" description="Proton donor/acceptor" evidence="7">
    <location>
        <position position="94"/>
    </location>
</feature>
<comment type="subcellular location">
    <subcellularLocation>
        <location evidence="7">Cytoplasm</location>
    </subcellularLocation>
</comment>
<proteinExistence type="inferred from homology"/>
<accession>A0A848CMH5</accession>
<evidence type="ECO:0000256" key="6">
    <source>
        <dbReference type="ARBA" id="ARBA00056337"/>
    </source>
</evidence>
<evidence type="ECO:0000256" key="3">
    <source>
        <dbReference type="ARBA" id="ARBA00023239"/>
    </source>
</evidence>
<keyword evidence="3 7" id="KW-0456">Lyase</keyword>
<name>A0A848CMH5_ANEAE</name>
<dbReference type="SMART" id="SM01133">
    <property type="entry name" value="DeoC"/>
    <property type="match status" value="1"/>
</dbReference>
<dbReference type="RefSeq" id="WP_021623062.1">
    <property type="nucleotide sequence ID" value="NZ_CABKST010000199.1"/>
</dbReference>
<evidence type="ECO:0000256" key="5">
    <source>
        <dbReference type="ARBA" id="ARBA00048791"/>
    </source>
</evidence>
<evidence type="ECO:0000256" key="7">
    <source>
        <dbReference type="HAMAP-Rule" id="MF_00114"/>
    </source>
</evidence>
<gene>
    <name evidence="7 8" type="primary">deoC</name>
    <name evidence="8" type="ORF">HF838_09655</name>
</gene>
<dbReference type="GeneID" id="92840399"/>
<dbReference type="PANTHER" id="PTHR10889">
    <property type="entry name" value="DEOXYRIBOSE-PHOSPHATE ALDOLASE"/>
    <property type="match status" value="1"/>
</dbReference>
<dbReference type="HAMAP" id="MF_00114">
    <property type="entry name" value="DeoC_type1"/>
    <property type="match status" value="1"/>
</dbReference>
<dbReference type="Gene3D" id="3.20.20.70">
    <property type="entry name" value="Aldolase class I"/>
    <property type="match status" value="1"/>
</dbReference>
<dbReference type="GO" id="GO:0016052">
    <property type="term" value="P:carbohydrate catabolic process"/>
    <property type="evidence" value="ECO:0007669"/>
    <property type="project" value="TreeGrafter"/>
</dbReference>
<feature type="active site" description="Proton donor/acceptor" evidence="7">
    <location>
        <position position="186"/>
    </location>
</feature>
<dbReference type="Pfam" id="PF01791">
    <property type="entry name" value="DeoC"/>
    <property type="match status" value="1"/>
</dbReference>
<dbReference type="AlphaFoldDB" id="A0A848CMH5"/>
<keyword evidence="4 7" id="KW-0704">Schiff base</keyword>
<dbReference type="InterPro" id="IPR002915">
    <property type="entry name" value="DeoC/FbaB/LacD_aldolase"/>
</dbReference>
<keyword evidence="2 7" id="KW-0963">Cytoplasm</keyword>
<dbReference type="EMBL" id="JABAGO010000015">
    <property type="protein sequence ID" value="NME98524.1"/>
    <property type="molecule type" value="Genomic_DNA"/>
</dbReference>
<dbReference type="NCBIfam" id="TIGR00126">
    <property type="entry name" value="deoC"/>
    <property type="match status" value="1"/>
</dbReference>
<comment type="caution">
    <text evidence="8">The sequence shown here is derived from an EMBL/GenBank/DDBJ whole genome shotgun (WGS) entry which is preliminary data.</text>
</comment>
<comment type="function">
    <text evidence="6 7">Catalyzes a reversible aldol reaction between acetaldehyde and D-glyceraldehyde 3-phosphate to generate 2-deoxy-D-ribose 5-phosphate.</text>
</comment>
<comment type="catalytic activity">
    <reaction evidence="5 7">
        <text>2-deoxy-D-ribose 5-phosphate = D-glyceraldehyde 3-phosphate + acetaldehyde</text>
        <dbReference type="Rhea" id="RHEA:12821"/>
        <dbReference type="ChEBI" id="CHEBI:15343"/>
        <dbReference type="ChEBI" id="CHEBI:59776"/>
        <dbReference type="ChEBI" id="CHEBI:62877"/>
        <dbReference type="EC" id="4.1.2.4"/>
    </reaction>
</comment>
<feature type="active site" description="Schiff-base intermediate with acetaldehyde" evidence="7">
    <location>
        <position position="157"/>
    </location>
</feature>
<evidence type="ECO:0000313" key="9">
    <source>
        <dbReference type="Proteomes" id="UP000561326"/>
    </source>
</evidence>
<sequence length="226" mass="23864">MTDANKPLATYIDHTLLKPETTAEMIDKLCREAKENEFFAVCVNPYWVGRSKRNLQGSQVKVATVIGFPLGANTAEVKAFEATKAIEDGADELDMVINIGALKSGDDGTVLQDIAAVVAVAENRARVKVIIETGLLTNEEKERACRLSKEAGAHFVKTSTGFGAGGATVEDVKLMREAVGTELGVKASGGVRTREDADAMITAGATRIGTSGGVTIVQGGTNTEQY</sequence>
<dbReference type="GO" id="GO:0006018">
    <property type="term" value="P:2-deoxyribose 1-phosphate catabolic process"/>
    <property type="evidence" value="ECO:0007669"/>
    <property type="project" value="UniProtKB-UniRule"/>
</dbReference>
<comment type="pathway">
    <text evidence="7">Carbohydrate degradation; 2-deoxy-D-ribose 1-phosphate degradation; D-glyceraldehyde 3-phosphate and acetaldehyde from 2-deoxy-alpha-D-ribose 1-phosphate: step 2/2.</text>
</comment>
<evidence type="ECO:0000256" key="2">
    <source>
        <dbReference type="ARBA" id="ARBA00022490"/>
    </source>
</evidence>
<organism evidence="8 9">
    <name type="scientific">Aneurinibacillus aneurinilyticus</name>
    <name type="common">Bacillus aneurinolyticus</name>
    <dbReference type="NCBI Taxonomy" id="1391"/>
    <lineage>
        <taxon>Bacteria</taxon>
        <taxon>Bacillati</taxon>
        <taxon>Bacillota</taxon>
        <taxon>Bacilli</taxon>
        <taxon>Bacillales</taxon>
        <taxon>Paenibacillaceae</taxon>
        <taxon>Aneurinibacillus group</taxon>
        <taxon>Aneurinibacillus</taxon>
    </lineage>
</organism>
<dbReference type="UniPathway" id="UPA00002">
    <property type="reaction ID" value="UER00468"/>
</dbReference>
<evidence type="ECO:0000256" key="4">
    <source>
        <dbReference type="ARBA" id="ARBA00023270"/>
    </source>
</evidence>
<dbReference type="GO" id="GO:0005737">
    <property type="term" value="C:cytoplasm"/>
    <property type="evidence" value="ECO:0007669"/>
    <property type="project" value="UniProtKB-SubCell"/>
</dbReference>
<dbReference type="EC" id="4.1.2.4" evidence="7"/>
<dbReference type="InterPro" id="IPR028581">
    <property type="entry name" value="DeoC_typeI"/>
</dbReference>